<dbReference type="Gene3D" id="3.60.130.10">
    <property type="entry name" value="Clavaminate synthase-like"/>
    <property type="match status" value="1"/>
</dbReference>
<evidence type="ECO:0000256" key="2">
    <source>
        <dbReference type="ARBA" id="ARBA00022723"/>
    </source>
</evidence>
<accession>A0ABS5F7K4</accession>
<feature type="domain" description="TauD/TfdA-like" evidence="6">
    <location>
        <begin position="19"/>
        <end position="290"/>
    </location>
</feature>
<keyword evidence="8" id="KW-1185">Reference proteome</keyword>
<dbReference type="InterPro" id="IPR051323">
    <property type="entry name" value="AtsK-like"/>
</dbReference>
<comment type="caution">
    <text evidence="7">The sequence shown here is derived from an EMBL/GenBank/DDBJ whole genome shotgun (WGS) entry which is preliminary data.</text>
</comment>
<evidence type="ECO:0000313" key="7">
    <source>
        <dbReference type="EMBL" id="MBR0668115.1"/>
    </source>
</evidence>
<keyword evidence="5" id="KW-0408">Iron</keyword>
<evidence type="ECO:0000256" key="3">
    <source>
        <dbReference type="ARBA" id="ARBA00022964"/>
    </source>
</evidence>
<dbReference type="PANTHER" id="PTHR30468">
    <property type="entry name" value="ALPHA-KETOGLUTARATE-DEPENDENT SULFONATE DIOXYGENASE"/>
    <property type="match status" value="1"/>
</dbReference>
<dbReference type="SUPFAM" id="SSF51197">
    <property type="entry name" value="Clavaminate synthase-like"/>
    <property type="match status" value="1"/>
</dbReference>
<dbReference type="InterPro" id="IPR003819">
    <property type="entry name" value="TauD/TfdA-like"/>
</dbReference>
<sequence length="300" mass="33584">MGSSMAFWRAAAARRGLTVRELEPAIGVEIGGVDLAAPEDEEITAILRGACVERTLLLIRDQQHLSVDGYVAFTRRFGGELDIHSRQDLCVPGHPEVFVVGNVMENGKAAGAAKVGLNWHTDHYHLERPALFTFLHALEVPPVAGETRYANGIAAWEALDEPTRARISGMSVRHSRRTLFRILFPDSTEEQVEAEGARYPDVVHPLVRTHPESGRRGLYMGGEWGSIIEGLPEEEAKSLFETLLAHMTQPGFVHEHHWRPGDVLMSDNRCSLHRATEWDEGQHRRRLHRIILLDDARPIA</sequence>
<dbReference type="Proteomes" id="UP001196870">
    <property type="component" value="Unassembled WGS sequence"/>
</dbReference>
<dbReference type="Pfam" id="PF02668">
    <property type="entry name" value="TauD"/>
    <property type="match status" value="1"/>
</dbReference>
<evidence type="ECO:0000256" key="5">
    <source>
        <dbReference type="ARBA" id="ARBA00023004"/>
    </source>
</evidence>
<keyword evidence="4" id="KW-0560">Oxidoreductase</keyword>
<dbReference type="PANTHER" id="PTHR30468:SF1">
    <property type="entry name" value="ALPHA-KETOGLUTARATE-DEPENDENT SULFONATE DIOXYGENASE"/>
    <property type="match status" value="1"/>
</dbReference>
<keyword evidence="3 7" id="KW-0223">Dioxygenase</keyword>
<dbReference type="RefSeq" id="WP_211855890.1">
    <property type="nucleotide sequence ID" value="NZ_JAAGBB010000048.1"/>
</dbReference>
<reference evidence="8" key="1">
    <citation type="journal article" date="2021" name="Syst. Appl. Microbiol.">
        <title>Roseomonas hellenica sp. nov., isolated from roots of wild-growing Alkanna tinctoria.</title>
        <authorList>
            <person name="Rat A."/>
            <person name="Naranjo H.D."/>
            <person name="Lebbe L."/>
            <person name="Cnockaert M."/>
            <person name="Krigas N."/>
            <person name="Grigoriadou K."/>
            <person name="Maloupa E."/>
            <person name="Willems A."/>
        </authorList>
    </citation>
    <scope>NUCLEOTIDE SEQUENCE [LARGE SCALE GENOMIC DNA]</scope>
    <source>
        <strain evidence="8">LMG 31523</strain>
    </source>
</reference>
<dbReference type="InterPro" id="IPR042098">
    <property type="entry name" value="TauD-like_sf"/>
</dbReference>
<protein>
    <submittedName>
        <fullName evidence="7">TauD/TfdA family dioxygenase</fullName>
    </submittedName>
</protein>
<dbReference type="EMBL" id="JAAGBB010000048">
    <property type="protein sequence ID" value="MBR0668115.1"/>
    <property type="molecule type" value="Genomic_DNA"/>
</dbReference>
<evidence type="ECO:0000256" key="1">
    <source>
        <dbReference type="ARBA" id="ARBA00005896"/>
    </source>
</evidence>
<dbReference type="GO" id="GO:0051213">
    <property type="term" value="F:dioxygenase activity"/>
    <property type="evidence" value="ECO:0007669"/>
    <property type="project" value="UniProtKB-KW"/>
</dbReference>
<organism evidence="7 8">
    <name type="scientific">Plastoroseomonas hellenica</name>
    <dbReference type="NCBI Taxonomy" id="2687306"/>
    <lineage>
        <taxon>Bacteria</taxon>
        <taxon>Pseudomonadati</taxon>
        <taxon>Pseudomonadota</taxon>
        <taxon>Alphaproteobacteria</taxon>
        <taxon>Acetobacterales</taxon>
        <taxon>Acetobacteraceae</taxon>
        <taxon>Plastoroseomonas</taxon>
    </lineage>
</organism>
<comment type="similarity">
    <text evidence="1">Belongs to the TfdA dioxygenase family.</text>
</comment>
<name>A0ABS5F7K4_9PROT</name>
<keyword evidence="2" id="KW-0479">Metal-binding</keyword>
<evidence type="ECO:0000259" key="6">
    <source>
        <dbReference type="Pfam" id="PF02668"/>
    </source>
</evidence>
<gene>
    <name evidence="7" type="ORF">GXW71_27425</name>
</gene>
<proteinExistence type="inferred from homology"/>
<evidence type="ECO:0000313" key="8">
    <source>
        <dbReference type="Proteomes" id="UP001196870"/>
    </source>
</evidence>
<evidence type="ECO:0000256" key="4">
    <source>
        <dbReference type="ARBA" id="ARBA00023002"/>
    </source>
</evidence>